<proteinExistence type="predicted"/>
<gene>
    <name evidence="1" type="ORF">GCM10010507_11220</name>
</gene>
<dbReference type="Proteomes" id="UP000646244">
    <property type="component" value="Unassembled WGS sequence"/>
</dbReference>
<name>A0A918WEA2_STRCJ</name>
<reference evidence="1" key="2">
    <citation type="submission" date="2020-09" db="EMBL/GenBank/DDBJ databases">
        <authorList>
            <person name="Sun Q."/>
            <person name="Ohkuma M."/>
        </authorList>
    </citation>
    <scope>NUCLEOTIDE SEQUENCE</scope>
    <source>
        <strain evidence="1">JCM 4633</strain>
    </source>
</reference>
<sequence>MSGQSAVDDSAIDWAGLRDRVLRAMNYAGMPAVLAEVYNEASAQRDDDAFPARDLEIRQ</sequence>
<dbReference type="RefSeq" id="WP_190108503.1">
    <property type="nucleotide sequence ID" value="NZ_BMVB01000003.1"/>
</dbReference>
<reference evidence="1" key="1">
    <citation type="journal article" date="2014" name="Int. J. Syst. Evol. Microbiol.">
        <title>Complete genome sequence of Corynebacterium casei LMG S-19264T (=DSM 44701T), isolated from a smear-ripened cheese.</title>
        <authorList>
            <consortium name="US DOE Joint Genome Institute (JGI-PGF)"/>
            <person name="Walter F."/>
            <person name="Albersmeier A."/>
            <person name="Kalinowski J."/>
            <person name="Ruckert C."/>
        </authorList>
    </citation>
    <scope>NUCLEOTIDE SEQUENCE</scope>
    <source>
        <strain evidence="1">JCM 4633</strain>
    </source>
</reference>
<accession>A0A918WEA2</accession>
<evidence type="ECO:0000313" key="2">
    <source>
        <dbReference type="Proteomes" id="UP000646244"/>
    </source>
</evidence>
<dbReference type="EMBL" id="BMVB01000003">
    <property type="protein sequence ID" value="GHC39250.1"/>
    <property type="molecule type" value="Genomic_DNA"/>
</dbReference>
<comment type="caution">
    <text evidence="1">The sequence shown here is derived from an EMBL/GenBank/DDBJ whole genome shotgun (WGS) entry which is preliminary data.</text>
</comment>
<organism evidence="1 2">
    <name type="scientific">Streptomyces cinnamoneus</name>
    <name type="common">Streptoverticillium cinnamoneum</name>
    <dbReference type="NCBI Taxonomy" id="53446"/>
    <lineage>
        <taxon>Bacteria</taxon>
        <taxon>Bacillati</taxon>
        <taxon>Actinomycetota</taxon>
        <taxon>Actinomycetes</taxon>
        <taxon>Kitasatosporales</taxon>
        <taxon>Streptomycetaceae</taxon>
        <taxon>Streptomyces</taxon>
        <taxon>Streptomyces cinnamoneus group</taxon>
    </lineage>
</organism>
<evidence type="ECO:0000313" key="1">
    <source>
        <dbReference type="EMBL" id="GHC39250.1"/>
    </source>
</evidence>
<protein>
    <submittedName>
        <fullName evidence="1">Uncharacterized protein</fullName>
    </submittedName>
</protein>
<dbReference type="AlphaFoldDB" id="A0A918WEA2"/>